<dbReference type="GO" id="GO:0005524">
    <property type="term" value="F:ATP binding"/>
    <property type="evidence" value="ECO:0007669"/>
    <property type="project" value="UniProtKB-KW"/>
</dbReference>
<dbReference type="PROSITE" id="PS00211">
    <property type="entry name" value="ABC_TRANSPORTER_1"/>
    <property type="match status" value="1"/>
</dbReference>
<dbReference type="PANTHER" id="PTHR43820">
    <property type="entry name" value="HIGH-AFFINITY BRANCHED-CHAIN AMINO ACID TRANSPORT ATP-BINDING PROTEIN LIVF"/>
    <property type="match status" value="1"/>
</dbReference>
<name>A0A0S4QPJ8_9ACTN</name>
<evidence type="ECO:0000313" key="9">
    <source>
        <dbReference type="Proteomes" id="UP000198802"/>
    </source>
</evidence>
<accession>A0A0S4QPJ8</accession>
<dbReference type="RefSeq" id="WP_091278009.1">
    <property type="nucleotide sequence ID" value="NZ_FAOZ01000010.1"/>
</dbReference>
<evidence type="ECO:0000256" key="3">
    <source>
        <dbReference type="ARBA" id="ARBA00022741"/>
    </source>
</evidence>
<proteinExistence type="inferred from homology"/>
<dbReference type="GO" id="GO:0015658">
    <property type="term" value="F:branched-chain amino acid transmembrane transporter activity"/>
    <property type="evidence" value="ECO:0007669"/>
    <property type="project" value="TreeGrafter"/>
</dbReference>
<evidence type="ECO:0000256" key="2">
    <source>
        <dbReference type="ARBA" id="ARBA00022448"/>
    </source>
</evidence>
<dbReference type="PANTHER" id="PTHR43820:SF4">
    <property type="entry name" value="HIGH-AFFINITY BRANCHED-CHAIN AMINO ACID TRANSPORT ATP-BINDING PROTEIN LIVF"/>
    <property type="match status" value="1"/>
</dbReference>
<dbReference type="Gene3D" id="3.40.50.300">
    <property type="entry name" value="P-loop containing nucleotide triphosphate hydrolases"/>
    <property type="match status" value="1"/>
</dbReference>
<dbReference type="InterPro" id="IPR017871">
    <property type="entry name" value="ABC_transporter-like_CS"/>
</dbReference>
<dbReference type="InterPro" id="IPR003439">
    <property type="entry name" value="ABC_transporter-like_ATP-bd"/>
</dbReference>
<dbReference type="EMBL" id="FAOZ01000010">
    <property type="protein sequence ID" value="CUU57023.1"/>
    <property type="molecule type" value="Genomic_DNA"/>
</dbReference>
<keyword evidence="4 8" id="KW-0067">ATP-binding</keyword>
<dbReference type="SUPFAM" id="SSF52540">
    <property type="entry name" value="P-loop containing nucleoside triphosphate hydrolases"/>
    <property type="match status" value="1"/>
</dbReference>
<dbReference type="InterPro" id="IPR003593">
    <property type="entry name" value="AAA+_ATPase"/>
</dbReference>
<keyword evidence="2" id="KW-0813">Transport</keyword>
<dbReference type="SMART" id="SM00382">
    <property type="entry name" value="AAA"/>
    <property type="match status" value="1"/>
</dbReference>
<evidence type="ECO:0000259" key="7">
    <source>
        <dbReference type="PROSITE" id="PS50893"/>
    </source>
</evidence>
<evidence type="ECO:0000256" key="6">
    <source>
        <dbReference type="SAM" id="MobiDB-lite"/>
    </source>
</evidence>
<evidence type="ECO:0000256" key="1">
    <source>
        <dbReference type="ARBA" id="ARBA00005417"/>
    </source>
</evidence>
<dbReference type="InterPro" id="IPR052156">
    <property type="entry name" value="BCAA_Transport_ATP-bd_LivF"/>
</dbReference>
<organism evidence="8 9">
    <name type="scientific">Parafrankia irregularis</name>
    <dbReference type="NCBI Taxonomy" id="795642"/>
    <lineage>
        <taxon>Bacteria</taxon>
        <taxon>Bacillati</taxon>
        <taxon>Actinomycetota</taxon>
        <taxon>Actinomycetes</taxon>
        <taxon>Frankiales</taxon>
        <taxon>Frankiaceae</taxon>
        <taxon>Parafrankia</taxon>
    </lineage>
</organism>
<evidence type="ECO:0000256" key="5">
    <source>
        <dbReference type="ARBA" id="ARBA00022970"/>
    </source>
</evidence>
<dbReference type="GO" id="GO:0016887">
    <property type="term" value="F:ATP hydrolysis activity"/>
    <property type="evidence" value="ECO:0007669"/>
    <property type="project" value="InterPro"/>
</dbReference>
<dbReference type="GO" id="GO:0015807">
    <property type="term" value="P:L-amino acid transport"/>
    <property type="evidence" value="ECO:0007669"/>
    <property type="project" value="TreeGrafter"/>
</dbReference>
<keyword evidence="5" id="KW-0029">Amino-acid transport</keyword>
<evidence type="ECO:0000256" key="4">
    <source>
        <dbReference type="ARBA" id="ARBA00022840"/>
    </source>
</evidence>
<feature type="domain" description="ABC transporter" evidence="7">
    <location>
        <begin position="6"/>
        <end position="233"/>
    </location>
</feature>
<dbReference type="Proteomes" id="UP000198802">
    <property type="component" value="Unassembled WGS sequence"/>
</dbReference>
<dbReference type="InterPro" id="IPR027417">
    <property type="entry name" value="P-loop_NTPase"/>
</dbReference>
<evidence type="ECO:0000313" key="8">
    <source>
        <dbReference type="EMBL" id="CUU57023.1"/>
    </source>
</evidence>
<keyword evidence="9" id="KW-1185">Reference proteome</keyword>
<dbReference type="AlphaFoldDB" id="A0A0S4QPJ8"/>
<reference evidence="9" key="1">
    <citation type="submission" date="2015-11" db="EMBL/GenBank/DDBJ databases">
        <authorList>
            <person name="Varghese N."/>
        </authorList>
    </citation>
    <scope>NUCLEOTIDE SEQUENCE [LARGE SCALE GENOMIC DNA]</scope>
    <source>
        <strain evidence="9">DSM 45899</strain>
    </source>
</reference>
<dbReference type="Pfam" id="PF00005">
    <property type="entry name" value="ABC_tran"/>
    <property type="match status" value="1"/>
</dbReference>
<feature type="compositionally biased region" description="Polar residues" evidence="6">
    <location>
        <begin position="250"/>
        <end position="259"/>
    </location>
</feature>
<comment type="similarity">
    <text evidence="1">Belongs to the ABC transporter superfamily.</text>
</comment>
<feature type="region of interest" description="Disordered" evidence="6">
    <location>
        <begin position="231"/>
        <end position="259"/>
    </location>
</feature>
<keyword evidence="3" id="KW-0547">Nucleotide-binding</keyword>
<gene>
    <name evidence="8" type="ORF">Ga0074812_11038</name>
</gene>
<dbReference type="PROSITE" id="PS50893">
    <property type="entry name" value="ABC_TRANSPORTER_2"/>
    <property type="match status" value="1"/>
</dbReference>
<protein>
    <submittedName>
        <fullName evidence="8">Branched-chain amino acid transport system ATP-binding protein</fullName>
    </submittedName>
</protein>
<sequence length="259" mass="26262">MTSPRLTCAGLTGGHGTATAFRDVDLAVEAGSVLALLGPNGAGKTTLLLTLAGLLPSQAGAVTLDGTRLPGGRPTAANRAGLVLVPDNRCLFTTLTVEENIRVAARRGGPKPAAMLEIFPDLEKRWSLPAGALSGGEQQMLALARALVQQPRVLLVDELSMGLAPLVVEALFATVRRIAGEHGCAVVLVEQHIGLALGAADSAAVLRGGAVVLHGSADDLSAEPERFERAYFGTAGSTPGSAPGTAPGSAPTSTPRENG</sequence>